<dbReference type="GeneID" id="59053090"/>
<evidence type="ECO:0000313" key="2">
    <source>
        <dbReference type="Proteomes" id="UP000054928"/>
    </source>
</evidence>
<evidence type="ECO:0000313" key="1">
    <source>
        <dbReference type="EMBL" id="CEG40033.1"/>
    </source>
</evidence>
<dbReference type="EMBL" id="CCYD01000468">
    <property type="protein sequence ID" value="CEG40033.1"/>
    <property type="molecule type" value="Genomic_DNA"/>
</dbReference>
<dbReference type="AlphaFoldDB" id="A0A0P1AHT0"/>
<reference evidence="2" key="1">
    <citation type="submission" date="2014-09" db="EMBL/GenBank/DDBJ databases">
        <authorList>
            <person name="Sharma Rahul"/>
            <person name="Thines Marco"/>
        </authorList>
    </citation>
    <scope>NUCLEOTIDE SEQUENCE [LARGE SCALE GENOMIC DNA]</scope>
</reference>
<name>A0A0P1AHT0_PLAHL</name>
<keyword evidence="2" id="KW-1185">Reference proteome</keyword>
<dbReference type="Proteomes" id="UP000054928">
    <property type="component" value="Unassembled WGS sequence"/>
</dbReference>
<protein>
    <submittedName>
        <fullName evidence="1">Uncharacterized protein</fullName>
    </submittedName>
</protein>
<proteinExistence type="predicted"/>
<organism evidence="1 2">
    <name type="scientific">Plasmopara halstedii</name>
    <name type="common">Downy mildew of sunflower</name>
    <dbReference type="NCBI Taxonomy" id="4781"/>
    <lineage>
        <taxon>Eukaryota</taxon>
        <taxon>Sar</taxon>
        <taxon>Stramenopiles</taxon>
        <taxon>Oomycota</taxon>
        <taxon>Peronosporomycetes</taxon>
        <taxon>Peronosporales</taxon>
        <taxon>Peronosporaceae</taxon>
        <taxon>Plasmopara</taxon>
    </lineage>
</organism>
<dbReference type="RefSeq" id="XP_036263127.1">
    <property type="nucleotide sequence ID" value="XM_036407421.1"/>
</dbReference>
<sequence>MILEYGFSSCICKLKDDEIESSHNLFPHVVYSMLWQISKCKSKRIAEWSSKQRQQGIKIQSTS</sequence>
<accession>A0A0P1AHT0</accession>